<comment type="caution">
    <text evidence="2">The sequence shown here is derived from an EMBL/GenBank/DDBJ whole genome shotgun (WGS) entry which is preliminary data.</text>
</comment>
<keyword evidence="3" id="KW-1185">Reference proteome</keyword>
<keyword evidence="1" id="KW-0812">Transmembrane</keyword>
<feature type="transmembrane region" description="Helical" evidence="1">
    <location>
        <begin position="35"/>
        <end position="59"/>
    </location>
</feature>
<proteinExistence type="predicted"/>
<keyword evidence="1" id="KW-1133">Transmembrane helix</keyword>
<evidence type="ECO:0000313" key="3">
    <source>
        <dbReference type="Proteomes" id="UP000887458"/>
    </source>
</evidence>
<dbReference type="Proteomes" id="UP000887458">
    <property type="component" value="Unassembled WGS sequence"/>
</dbReference>
<organism evidence="2 3">
    <name type="scientific">Dermatophagoides pteronyssinus</name>
    <name type="common">European house dust mite</name>
    <dbReference type="NCBI Taxonomy" id="6956"/>
    <lineage>
        <taxon>Eukaryota</taxon>
        <taxon>Metazoa</taxon>
        <taxon>Ecdysozoa</taxon>
        <taxon>Arthropoda</taxon>
        <taxon>Chelicerata</taxon>
        <taxon>Arachnida</taxon>
        <taxon>Acari</taxon>
        <taxon>Acariformes</taxon>
        <taxon>Sarcoptiformes</taxon>
        <taxon>Astigmata</taxon>
        <taxon>Psoroptidia</taxon>
        <taxon>Analgoidea</taxon>
        <taxon>Pyroglyphidae</taxon>
        <taxon>Dermatophagoidinae</taxon>
        <taxon>Dermatophagoides</taxon>
    </lineage>
</organism>
<evidence type="ECO:0000313" key="2">
    <source>
        <dbReference type="EMBL" id="KAH9418906.1"/>
    </source>
</evidence>
<sequence>MDISNQNYKQDDDDDGDQYCDFIFVNESFTNQLKYLLILFGCFCLISIFICYLTAKLLLKFQKY</sequence>
<dbReference type="EMBL" id="NJHN03000062">
    <property type="protein sequence ID" value="KAH9418906.1"/>
    <property type="molecule type" value="Genomic_DNA"/>
</dbReference>
<gene>
    <name evidence="2" type="ORF">DERP_004234</name>
</gene>
<reference evidence="2 3" key="1">
    <citation type="journal article" date="2018" name="J. Allergy Clin. Immunol.">
        <title>High-quality assembly of Dermatophagoides pteronyssinus genome and transcriptome reveals a wide range of novel allergens.</title>
        <authorList>
            <person name="Liu X.Y."/>
            <person name="Yang K.Y."/>
            <person name="Wang M.Q."/>
            <person name="Kwok J.S."/>
            <person name="Zeng X."/>
            <person name="Yang Z."/>
            <person name="Xiao X.J."/>
            <person name="Lau C.P."/>
            <person name="Li Y."/>
            <person name="Huang Z.M."/>
            <person name="Ba J.G."/>
            <person name="Yim A.K."/>
            <person name="Ouyang C.Y."/>
            <person name="Ngai S.M."/>
            <person name="Chan T.F."/>
            <person name="Leung E.L."/>
            <person name="Liu L."/>
            <person name="Liu Z.G."/>
            <person name="Tsui S.K."/>
        </authorList>
    </citation>
    <scope>NUCLEOTIDE SEQUENCE [LARGE SCALE GENOMIC DNA]</scope>
    <source>
        <strain evidence="2">Derp</strain>
    </source>
</reference>
<keyword evidence="1" id="KW-0472">Membrane</keyword>
<name>A0ABQ8J8J4_DERPT</name>
<accession>A0ABQ8J8J4</accession>
<protein>
    <submittedName>
        <fullName evidence="2">Uncharacterized protein</fullName>
    </submittedName>
</protein>
<reference evidence="2 3" key="2">
    <citation type="journal article" date="2022" name="Mol. Biol. Evol.">
        <title>Comparative Genomics Reveals Insights into the Divergent Evolution of Astigmatic Mites and Household Pest Adaptations.</title>
        <authorList>
            <person name="Xiong Q."/>
            <person name="Wan A.T."/>
            <person name="Liu X."/>
            <person name="Fung C.S."/>
            <person name="Xiao X."/>
            <person name="Malainual N."/>
            <person name="Hou J."/>
            <person name="Wang L."/>
            <person name="Wang M."/>
            <person name="Yang K.Y."/>
            <person name="Cui Y."/>
            <person name="Leung E.L."/>
            <person name="Nong W."/>
            <person name="Shin S.K."/>
            <person name="Au S.W."/>
            <person name="Jeong K.Y."/>
            <person name="Chew F.T."/>
            <person name="Hui J.H."/>
            <person name="Leung T.F."/>
            <person name="Tungtrongchitr A."/>
            <person name="Zhong N."/>
            <person name="Liu Z."/>
            <person name="Tsui S.K."/>
        </authorList>
    </citation>
    <scope>NUCLEOTIDE SEQUENCE [LARGE SCALE GENOMIC DNA]</scope>
    <source>
        <strain evidence="2">Derp</strain>
    </source>
</reference>
<evidence type="ECO:0000256" key="1">
    <source>
        <dbReference type="SAM" id="Phobius"/>
    </source>
</evidence>